<dbReference type="PANTHER" id="PTHR44520:SF2">
    <property type="entry name" value="RESPONSE REGULATOR RCP1"/>
    <property type="match status" value="1"/>
</dbReference>
<dbReference type="SUPFAM" id="SSF52172">
    <property type="entry name" value="CheY-like"/>
    <property type="match status" value="1"/>
</dbReference>
<dbReference type="AlphaFoldDB" id="A0A0A2MQR2"/>
<gene>
    <name evidence="3" type="ORF">Q766_02615</name>
</gene>
<dbReference type="Proteomes" id="UP000030111">
    <property type="component" value="Unassembled WGS sequence"/>
</dbReference>
<dbReference type="PROSITE" id="PS50110">
    <property type="entry name" value="RESPONSE_REGULATORY"/>
    <property type="match status" value="1"/>
</dbReference>
<dbReference type="eggNOG" id="COG0745">
    <property type="taxonomic scope" value="Bacteria"/>
</dbReference>
<dbReference type="InterPro" id="IPR011006">
    <property type="entry name" value="CheY-like_superfamily"/>
</dbReference>
<name>A0A0A2MQR2_9FLAO</name>
<dbReference type="InterPro" id="IPR052893">
    <property type="entry name" value="TCS_response_regulator"/>
</dbReference>
<evidence type="ECO:0000259" key="2">
    <source>
        <dbReference type="PROSITE" id="PS50110"/>
    </source>
</evidence>
<dbReference type="Pfam" id="PF00072">
    <property type="entry name" value="Response_reg"/>
    <property type="match status" value="1"/>
</dbReference>
<protein>
    <submittedName>
        <fullName evidence="3">Transcriptional regulator</fullName>
    </submittedName>
</protein>
<reference evidence="3 4" key="1">
    <citation type="submission" date="2013-09" db="EMBL/GenBank/DDBJ databases">
        <authorList>
            <person name="Zeng Z."/>
            <person name="Chen C."/>
        </authorList>
    </citation>
    <scope>NUCLEOTIDE SEQUENCE [LARGE SCALE GENOMIC DNA]</scope>
    <source>
        <strain evidence="3 4">WB 4.1-42</strain>
    </source>
</reference>
<feature type="domain" description="Response regulatory" evidence="2">
    <location>
        <begin position="7"/>
        <end position="128"/>
    </location>
</feature>
<feature type="modified residue" description="4-aspartylphosphate" evidence="1">
    <location>
        <position position="61"/>
    </location>
</feature>
<evidence type="ECO:0000256" key="1">
    <source>
        <dbReference type="PROSITE-ProRule" id="PRU00169"/>
    </source>
</evidence>
<dbReference type="CDD" id="cd17557">
    <property type="entry name" value="REC_Rcp-like"/>
    <property type="match status" value="1"/>
</dbReference>
<organism evidence="3 4">
    <name type="scientific">Flavobacterium subsaxonicum WB 4.1-42 = DSM 21790</name>
    <dbReference type="NCBI Taxonomy" id="1121898"/>
    <lineage>
        <taxon>Bacteria</taxon>
        <taxon>Pseudomonadati</taxon>
        <taxon>Bacteroidota</taxon>
        <taxon>Flavobacteriia</taxon>
        <taxon>Flavobacteriales</taxon>
        <taxon>Flavobacteriaceae</taxon>
        <taxon>Flavobacterium</taxon>
    </lineage>
</organism>
<dbReference type="PANTHER" id="PTHR44520">
    <property type="entry name" value="RESPONSE REGULATOR RCP1-RELATED"/>
    <property type="match status" value="1"/>
</dbReference>
<dbReference type="SMART" id="SM00448">
    <property type="entry name" value="REC"/>
    <property type="match status" value="1"/>
</dbReference>
<evidence type="ECO:0000313" key="3">
    <source>
        <dbReference type="EMBL" id="KGO95022.1"/>
    </source>
</evidence>
<proteinExistence type="predicted"/>
<comment type="caution">
    <text evidence="3">The sequence shown here is derived from an EMBL/GenBank/DDBJ whole genome shotgun (WGS) entry which is preliminary data.</text>
</comment>
<dbReference type="OrthoDB" id="7631574at2"/>
<dbReference type="RefSeq" id="WP_026992402.1">
    <property type="nucleotide sequence ID" value="NZ_JRLY01000001.1"/>
</dbReference>
<keyword evidence="4" id="KW-1185">Reference proteome</keyword>
<keyword evidence="1" id="KW-0597">Phosphoprotein</keyword>
<dbReference type="Gene3D" id="3.40.50.2300">
    <property type="match status" value="1"/>
</dbReference>
<sequence length="148" mass="17119">MRPTPLHIMLADDDEDDRLFFKEAFEEVKIKYDISTFNDGEQLMEYLSDPQNSLPDIVFLDLNMPRKSGMECLKEIRSSDRLKRISVAIYSTSSSEQDIEDTFVAGANVYIKKPNDFNMLKKVLSDVVHINWQYIVDGLNKDSFILSL</sequence>
<evidence type="ECO:0000313" key="4">
    <source>
        <dbReference type="Proteomes" id="UP000030111"/>
    </source>
</evidence>
<dbReference type="InterPro" id="IPR001789">
    <property type="entry name" value="Sig_transdc_resp-reg_receiver"/>
</dbReference>
<dbReference type="GO" id="GO:0000160">
    <property type="term" value="P:phosphorelay signal transduction system"/>
    <property type="evidence" value="ECO:0007669"/>
    <property type="project" value="InterPro"/>
</dbReference>
<dbReference type="EMBL" id="JRLY01000001">
    <property type="protein sequence ID" value="KGO95022.1"/>
    <property type="molecule type" value="Genomic_DNA"/>
</dbReference>
<accession>A0A0A2MQR2</accession>
<dbReference type="STRING" id="1121898.GCA_000422725_00994"/>